<dbReference type="EMBL" id="JAPQER010000004">
    <property type="protein sequence ID" value="MCY6484833.1"/>
    <property type="molecule type" value="Genomic_DNA"/>
</dbReference>
<keyword evidence="3" id="KW-1185">Reference proteome</keyword>
<dbReference type="SUPFAM" id="SSF47240">
    <property type="entry name" value="Ferritin-like"/>
    <property type="match status" value="1"/>
</dbReference>
<comment type="caution">
    <text evidence="2">The sequence shown here is derived from an EMBL/GenBank/DDBJ whole genome shotgun (WGS) entry which is preliminary data.</text>
</comment>
<dbReference type="CDD" id="cd00657">
    <property type="entry name" value="Ferritin_like"/>
    <property type="match status" value="1"/>
</dbReference>
<accession>A0ABT4D0R9</accession>
<feature type="coiled-coil region" evidence="1">
    <location>
        <begin position="197"/>
        <end position="224"/>
    </location>
</feature>
<dbReference type="InterPro" id="IPR012347">
    <property type="entry name" value="Ferritin-like"/>
</dbReference>
<evidence type="ECO:0000313" key="3">
    <source>
        <dbReference type="Proteomes" id="UP001078443"/>
    </source>
</evidence>
<sequence>MYQPMNMNYGMMCDMAALQRSLKLIEEAVEDEKRDELFYDYLISKAPTREEKKIIASIRDDEIKHNKMFRKIYMDFTGKEIKIEDDVEFEKPKSYLDGIKKALFGELKAVEKYRIIRQGLPGRYYRDMLFEIITDELKHSSKYNYIYTINYDKKMPRTNFEFDKIDKKDVIEFIAPLLNRTIGDKFDDVDLERALSQLKLSDMLEDLKDKLDDYTKKMKKWEKDEMPKVLEKFKKRD</sequence>
<dbReference type="Proteomes" id="UP001078443">
    <property type="component" value="Unassembled WGS sequence"/>
</dbReference>
<evidence type="ECO:0000256" key="1">
    <source>
        <dbReference type="SAM" id="Coils"/>
    </source>
</evidence>
<proteinExistence type="predicted"/>
<protein>
    <submittedName>
        <fullName evidence="2">Ferritin-like domain-containing protein</fullName>
    </submittedName>
</protein>
<organism evidence="2 3">
    <name type="scientific">Clostridium aestuarii</name>
    <dbReference type="NCBI Taxonomy" id="338193"/>
    <lineage>
        <taxon>Bacteria</taxon>
        <taxon>Bacillati</taxon>
        <taxon>Bacillota</taxon>
        <taxon>Clostridia</taxon>
        <taxon>Eubacteriales</taxon>
        <taxon>Clostridiaceae</taxon>
        <taxon>Clostridium</taxon>
    </lineage>
</organism>
<dbReference type="Gene3D" id="1.20.1260.10">
    <property type="match status" value="1"/>
</dbReference>
<evidence type="ECO:0000313" key="2">
    <source>
        <dbReference type="EMBL" id="MCY6484833.1"/>
    </source>
</evidence>
<dbReference type="RefSeq" id="WP_268041156.1">
    <property type="nucleotide sequence ID" value="NZ_JAPQER010000004.1"/>
</dbReference>
<name>A0ABT4D0R9_9CLOT</name>
<keyword evidence="1" id="KW-0175">Coiled coil</keyword>
<reference evidence="2" key="1">
    <citation type="submission" date="2022-12" db="EMBL/GenBank/DDBJ databases">
        <authorList>
            <person name="Wang J."/>
        </authorList>
    </citation>
    <scope>NUCLEOTIDE SEQUENCE</scope>
    <source>
        <strain evidence="2">HY-45-18</strain>
    </source>
</reference>
<gene>
    <name evidence="2" type="ORF">OW763_10820</name>
</gene>
<dbReference type="InterPro" id="IPR009078">
    <property type="entry name" value="Ferritin-like_SF"/>
</dbReference>